<name>A0ABR3ML64_9TELE</name>
<feature type="domain" description="CCHC-type" evidence="5">
    <location>
        <begin position="287"/>
        <end position="301"/>
    </location>
</feature>
<dbReference type="PANTHER" id="PTHR24559:SF435">
    <property type="entry name" value="RIBONUCLEASE H"/>
    <property type="match status" value="1"/>
</dbReference>
<dbReference type="PROSITE" id="PS50158">
    <property type="entry name" value="ZF_CCHC"/>
    <property type="match status" value="1"/>
</dbReference>
<proteinExistence type="inferred from homology"/>
<dbReference type="InterPro" id="IPR043502">
    <property type="entry name" value="DNA/RNA_pol_sf"/>
</dbReference>
<dbReference type="EMBL" id="JAYMGO010000011">
    <property type="protein sequence ID" value="KAL1265357.1"/>
    <property type="molecule type" value="Genomic_DNA"/>
</dbReference>
<keyword evidence="3" id="KW-0862">Zinc</keyword>
<evidence type="ECO:0000313" key="7">
    <source>
        <dbReference type="EMBL" id="KAL1265357.1"/>
    </source>
</evidence>
<keyword evidence="3" id="KW-0863">Zinc-finger</keyword>
<dbReference type="Pfam" id="PF14893">
    <property type="entry name" value="PNMA"/>
    <property type="match status" value="1"/>
</dbReference>
<reference evidence="7 8" key="1">
    <citation type="submission" date="2023-09" db="EMBL/GenBank/DDBJ databases">
        <authorList>
            <person name="Wang M."/>
        </authorList>
    </citation>
    <scope>NUCLEOTIDE SEQUENCE [LARGE SCALE GENOMIC DNA]</scope>
    <source>
        <strain evidence="7">GT-2023</strain>
        <tissue evidence="7">Liver</tissue>
    </source>
</reference>
<comment type="caution">
    <text evidence="7">The sequence shown here is derived from an EMBL/GenBank/DDBJ whole genome shotgun (WGS) entry which is preliminary data.</text>
</comment>
<gene>
    <name evidence="7" type="ORF">QQF64_003384</name>
</gene>
<sequence length="801" mass="90584">MEHWMEQSKMMITECECSEKEKRRRIVESLKGPALEIIKAVRMSSPDANSMQYLKALESTFGSSESGEDLYFTFRLLRQHPTESLSDFLRRIEKSLTKVVQRGGLSPSNVDKARVEQLIRGAVESAILLLQLGLRERKEHPPTFLSLLNEIREAEETEITRCKFAATAKSLHLQDEGNSCPAFVRELKAEIQELRTQLKSDRSNSLPASSMMLESRAKPRQSPAEQKEVVKDSEVQSLRKQVLQLQQQLAVMSVSSNSSSSHAQLPQPHASGQQQPKLSRNKEDYFCYQCGEDRHIATKCRINLVITTQVITKLIHSLRKAKGMRSDSNYSHQSGEQIGGHPCHALWDSGSQVTIVFDFWYSRNLPEVPIHPLAGLSIWGLSSCSYPYKGYIVIDVTFPVTLTGAEETIAILALVCPDPQGPPQFPVIIGTNASFFQRLSAYNGTTNRKNNSAHSLRIQTPPVHLVPQSGQASAADRPEGKVIWEGPGAFKVPSRRERYASCKVETKKPLRKDIFLIDASAVDPLPSGLFVSPVVMPSSAVDVTNFRVLLHNETKISQFQRGALNPELFKFGEAPIPAVWEKRLRLKLAERSNVFSTEEWDVGLVKDVTHQIRLSDPRPFRERSRHIAPADIDDVRHHLKDLLAAGIIQESRSPRTIPDQYVTPQIDEALDCLAGSRWFSVLDLRSGYYQIAMSAEDREKTTFICPLGFYQFQRMLQGITGAPATFQRLMERVVGDMHLLQVIIYLDDLIVFVRTLEEHEERLMKVLDRLEEWGLKVSIDKWQFCNDMMIRVTLGLNGRRS</sequence>
<dbReference type="Gene3D" id="3.10.10.10">
    <property type="entry name" value="HIV Type 1 Reverse Transcriptase, subunit A, domain 1"/>
    <property type="match status" value="1"/>
</dbReference>
<dbReference type="PANTHER" id="PTHR24559">
    <property type="entry name" value="TRANSPOSON TY3-I GAG-POL POLYPROTEIN"/>
    <property type="match status" value="1"/>
</dbReference>
<accession>A0ABR3ML64</accession>
<evidence type="ECO:0000256" key="4">
    <source>
        <dbReference type="SAM" id="MobiDB-lite"/>
    </source>
</evidence>
<feature type="region of interest" description="Disordered" evidence="4">
    <location>
        <begin position="196"/>
        <end position="233"/>
    </location>
</feature>
<keyword evidence="8" id="KW-1185">Reference proteome</keyword>
<evidence type="ECO:0000256" key="2">
    <source>
        <dbReference type="ARBA" id="ARBA00012180"/>
    </source>
</evidence>
<dbReference type="InterPro" id="IPR048270">
    <property type="entry name" value="PNMA_C"/>
</dbReference>
<dbReference type="SUPFAM" id="SSF56672">
    <property type="entry name" value="DNA/RNA polymerases"/>
    <property type="match status" value="1"/>
</dbReference>
<dbReference type="Gene3D" id="3.30.70.270">
    <property type="match status" value="1"/>
</dbReference>
<dbReference type="InterPro" id="IPR000477">
    <property type="entry name" value="RT_dom"/>
</dbReference>
<organism evidence="7 8">
    <name type="scientific">Cirrhinus molitorella</name>
    <name type="common">mud carp</name>
    <dbReference type="NCBI Taxonomy" id="172907"/>
    <lineage>
        <taxon>Eukaryota</taxon>
        <taxon>Metazoa</taxon>
        <taxon>Chordata</taxon>
        <taxon>Craniata</taxon>
        <taxon>Vertebrata</taxon>
        <taxon>Euteleostomi</taxon>
        <taxon>Actinopterygii</taxon>
        <taxon>Neopterygii</taxon>
        <taxon>Teleostei</taxon>
        <taxon>Ostariophysi</taxon>
        <taxon>Cypriniformes</taxon>
        <taxon>Cyprinidae</taxon>
        <taxon>Labeoninae</taxon>
        <taxon>Labeonini</taxon>
        <taxon>Cirrhinus</taxon>
    </lineage>
</organism>
<dbReference type="InterPro" id="IPR001878">
    <property type="entry name" value="Znf_CCHC"/>
</dbReference>
<comment type="similarity">
    <text evidence="1">Belongs to the beta type-B retroviral polymerase family. HERV class-II K(HML-2) pol subfamily.</text>
</comment>
<feature type="region of interest" description="Disordered" evidence="4">
    <location>
        <begin position="255"/>
        <end position="278"/>
    </location>
</feature>
<dbReference type="InterPro" id="IPR053134">
    <property type="entry name" value="RNA-dir_DNA_polymerase"/>
</dbReference>
<keyword evidence="3" id="KW-0479">Metal-binding</keyword>
<feature type="domain" description="Reverse transcriptase" evidence="6">
    <location>
        <begin position="608"/>
        <end position="801"/>
    </location>
</feature>
<dbReference type="Pfam" id="PF00078">
    <property type="entry name" value="RVT_1"/>
    <property type="match status" value="1"/>
</dbReference>
<dbReference type="CDD" id="cd01647">
    <property type="entry name" value="RT_LTR"/>
    <property type="match status" value="1"/>
</dbReference>
<evidence type="ECO:0000259" key="6">
    <source>
        <dbReference type="PROSITE" id="PS50878"/>
    </source>
</evidence>
<dbReference type="PROSITE" id="PS50878">
    <property type="entry name" value="RT_POL"/>
    <property type="match status" value="1"/>
</dbReference>
<evidence type="ECO:0000313" key="8">
    <source>
        <dbReference type="Proteomes" id="UP001558613"/>
    </source>
</evidence>
<dbReference type="InterPro" id="IPR043128">
    <property type="entry name" value="Rev_trsase/Diguanyl_cyclase"/>
</dbReference>
<protein>
    <recommendedName>
        <fullName evidence="2">ribonuclease H</fullName>
        <ecNumber evidence="2">3.1.26.4</ecNumber>
    </recommendedName>
</protein>
<evidence type="ECO:0000256" key="1">
    <source>
        <dbReference type="ARBA" id="ARBA00010879"/>
    </source>
</evidence>
<dbReference type="EC" id="3.1.26.4" evidence="2"/>
<evidence type="ECO:0000259" key="5">
    <source>
        <dbReference type="PROSITE" id="PS50158"/>
    </source>
</evidence>
<evidence type="ECO:0000256" key="3">
    <source>
        <dbReference type="PROSITE-ProRule" id="PRU00047"/>
    </source>
</evidence>
<dbReference type="Proteomes" id="UP001558613">
    <property type="component" value="Unassembled WGS sequence"/>
</dbReference>